<comment type="caution">
    <text evidence="1">The sequence shown here is derived from an EMBL/GenBank/DDBJ whole genome shotgun (WGS) entry which is preliminary data.</text>
</comment>
<evidence type="ECO:0000313" key="1">
    <source>
        <dbReference type="EMBL" id="KAK4789624.1"/>
    </source>
</evidence>
<reference evidence="1 2" key="1">
    <citation type="journal article" date="2023" name="Hortic Res">
        <title>Pangenome of water caltrop reveals structural variations and asymmetric subgenome divergence after allopolyploidization.</title>
        <authorList>
            <person name="Zhang X."/>
            <person name="Chen Y."/>
            <person name="Wang L."/>
            <person name="Yuan Y."/>
            <person name="Fang M."/>
            <person name="Shi L."/>
            <person name="Lu R."/>
            <person name="Comes H.P."/>
            <person name="Ma Y."/>
            <person name="Chen Y."/>
            <person name="Huang G."/>
            <person name="Zhou Y."/>
            <person name="Zheng Z."/>
            <person name="Qiu Y."/>
        </authorList>
    </citation>
    <scope>NUCLEOTIDE SEQUENCE [LARGE SCALE GENOMIC DNA]</scope>
    <source>
        <strain evidence="1">F231</strain>
    </source>
</reference>
<organism evidence="1 2">
    <name type="scientific">Trapa natans</name>
    <name type="common">Water chestnut</name>
    <dbReference type="NCBI Taxonomy" id="22666"/>
    <lineage>
        <taxon>Eukaryota</taxon>
        <taxon>Viridiplantae</taxon>
        <taxon>Streptophyta</taxon>
        <taxon>Embryophyta</taxon>
        <taxon>Tracheophyta</taxon>
        <taxon>Spermatophyta</taxon>
        <taxon>Magnoliopsida</taxon>
        <taxon>eudicotyledons</taxon>
        <taxon>Gunneridae</taxon>
        <taxon>Pentapetalae</taxon>
        <taxon>rosids</taxon>
        <taxon>malvids</taxon>
        <taxon>Myrtales</taxon>
        <taxon>Lythraceae</taxon>
        <taxon>Trapa</taxon>
    </lineage>
</organism>
<dbReference type="Proteomes" id="UP001346149">
    <property type="component" value="Unassembled WGS sequence"/>
</dbReference>
<sequence length="239" mass="25715">MKQEDDRATGACISSNSTVMADSISAVSRDYYSDDGFNPLQAMANYAPRPGDIRIPRCSAAVSTPTPTPTPTSPWLALIGKPSGVNSELNLNPNSTPMPSIIPQSTSSFLTNPVGFRPSSMTDSLAMNQFLDLAKSSISSSNSSRPFMDNRSFSWGLTDCNLLDKDASNSATLIEAQNQISAMKRTTDYSQSSSPLMAAVNLHSQNPQSLYDEIKPDSSHFIPTGSCSSLLWAQQNQLC</sequence>
<gene>
    <name evidence="1" type="ORF">SAY86_016928</name>
</gene>
<proteinExistence type="predicted"/>
<accession>A0AAN7LQJ2</accession>
<keyword evidence="2" id="KW-1185">Reference proteome</keyword>
<evidence type="ECO:0000313" key="2">
    <source>
        <dbReference type="Proteomes" id="UP001346149"/>
    </source>
</evidence>
<dbReference type="EMBL" id="JAXQNO010000010">
    <property type="protein sequence ID" value="KAK4789624.1"/>
    <property type="molecule type" value="Genomic_DNA"/>
</dbReference>
<name>A0AAN7LQJ2_TRANT</name>
<dbReference type="AlphaFoldDB" id="A0AAN7LQJ2"/>
<protein>
    <submittedName>
        <fullName evidence="1">Uncharacterized protein</fullName>
    </submittedName>
</protein>